<evidence type="ECO:0000313" key="3">
    <source>
        <dbReference type="Proteomes" id="UP000546031"/>
    </source>
</evidence>
<feature type="region of interest" description="Disordered" evidence="1">
    <location>
        <begin position="24"/>
        <end position="60"/>
    </location>
</feature>
<dbReference type="Proteomes" id="UP000546031">
    <property type="component" value="Unassembled WGS sequence"/>
</dbReference>
<protein>
    <submittedName>
        <fullName evidence="2">Uncharacterized protein</fullName>
    </submittedName>
</protein>
<keyword evidence="3" id="KW-1185">Reference proteome</keyword>
<evidence type="ECO:0000256" key="1">
    <source>
        <dbReference type="SAM" id="MobiDB-lite"/>
    </source>
</evidence>
<dbReference type="AlphaFoldDB" id="A0A850H7G8"/>
<gene>
    <name evidence="2" type="ORF">HUO12_09920</name>
</gene>
<organism evidence="2 3">
    <name type="scientific">Altererythrobacter lutimaris</name>
    <dbReference type="NCBI Taxonomy" id="2743979"/>
    <lineage>
        <taxon>Bacteria</taxon>
        <taxon>Pseudomonadati</taxon>
        <taxon>Pseudomonadota</taxon>
        <taxon>Alphaproteobacteria</taxon>
        <taxon>Sphingomonadales</taxon>
        <taxon>Erythrobacteraceae</taxon>
        <taxon>Altererythrobacter</taxon>
    </lineage>
</organism>
<feature type="compositionally biased region" description="Low complexity" evidence="1">
    <location>
        <begin position="39"/>
        <end position="48"/>
    </location>
</feature>
<accession>A0A850H7G8</accession>
<dbReference type="RefSeq" id="WP_176273413.1">
    <property type="nucleotide sequence ID" value="NZ_JABWTA010000001.1"/>
</dbReference>
<evidence type="ECO:0000313" key="2">
    <source>
        <dbReference type="EMBL" id="NVE95214.1"/>
    </source>
</evidence>
<comment type="caution">
    <text evidence="2">The sequence shown here is derived from an EMBL/GenBank/DDBJ whole genome shotgun (WGS) entry which is preliminary data.</text>
</comment>
<proteinExistence type="predicted"/>
<sequence>MILDDIIRAGLCGLALLLGACGAENTSPQPPSAEEEQALAEAEAMIEAGRPPADLPAEEE</sequence>
<name>A0A850H7G8_9SPHN</name>
<dbReference type="EMBL" id="JABWTA010000001">
    <property type="protein sequence ID" value="NVE95214.1"/>
    <property type="molecule type" value="Genomic_DNA"/>
</dbReference>
<reference evidence="2 3" key="1">
    <citation type="submission" date="2020-06" db="EMBL/GenBank/DDBJ databases">
        <title>Altererythrobacter lutimaris sp. nov., a marine bacterium isolated from a tidal flat.</title>
        <authorList>
            <person name="Kim D."/>
            <person name="Yoo Y."/>
            <person name="Kim J.-J."/>
        </authorList>
    </citation>
    <scope>NUCLEOTIDE SEQUENCE [LARGE SCALE GENOMIC DNA]</scope>
    <source>
        <strain evidence="2 3">JGD-16</strain>
    </source>
</reference>